<protein>
    <recommendedName>
        <fullName evidence="5 14">Pyruvate formate-lyase-activating enzyme</fullName>
        <ecNumber evidence="4 14">1.97.1.4</ecNumber>
    </recommendedName>
</protein>
<gene>
    <name evidence="16" type="ordered locus">Clocl_3111</name>
</gene>
<organism evidence="16 17">
    <name type="scientific">Acetivibrio clariflavus (strain DSM 19732 / NBRC 101661 / EBR45)</name>
    <name type="common">Clostridium clariflavum</name>
    <dbReference type="NCBI Taxonomy" id="720554"/>
    <lineage>
        <taxon>Bacteria</taxon>
        <taxon>Bacillati</taxon>
        <taxon>Bacillota</taxon>
        <taxon>Clostridia</taxon>
        <taxon>Eubacteriales</taxon>
        <taxon>Oscillospiraceae</taxon>
        <taxon>Acetivibrio</taxon>
    </lineage>
</organism>
<dbReference type="SFLD" id="SFLDF00278">
    <property type="entry name" value="pyruvate_formate-lyase_activas"/>
    <property type="match status" value="1"/>
</dbReference>
<evidence type="ECO:0000256" key="1">
    <source>
        <dbReference type="ARBA" id="ARBA00003141"/>
    </source>
</evidence>
<dbReference type="PROSITE" id="PS51918">
    <property type="entry name" value="RADICAL_SAM"/>
    <property type="match status" value="1"/>
</dbReference>
<keyword evidence="11 14" id="KW-0408">Iron</keyword>
<dbReference type="SFLD" id="SFLDG01066">
    <property type="entry name" value="organic_radical-activating_enz"/>
    <property type="match status" value="1"/>
</dbReference>
<evidence type="ECO:0000256" key="10">
    <source>
        <dbReference type="ARBA" id="ARBA00023002"/>
    </source>
</evidence>
<dbReference type="OrthoDB" id="9782387at2"/>
<evidence type="ECO:0000256" key="4">
    <source>
        <dbReference type="ARBA" id="ARBA00012303"/>
    </source>
</evidence>
<dbReference type="CDD" id="cd01335">
    <property type="entry name" value="Radical_SAM"/>
    <property type="match status" value="1"/>
</dbReference>
<dbReference type="InterPro" id="IPR034457">
    <property type="entry name" value="Organic_radical-activating"/>
</dbReference>
<dbReference type="NCBIfam" id="TIGR02493">
    <property type="entry name" value="PFLA"/>
    <property type="match status" value="1"/>
</dbReference>
<dbReference type="PANTHER" id="PTHR30352:SF5">
    <property type="entry name" value="PYRUVATE FORMATE-LYASE 1-ACTIVATING ENZYME"/>
    <property type="match status" value="1"/>
</dbReference>
<keyword evidence="6 14" id="KW-0004">4Fe-4S</keyword>
<dbReference type="PIRSF" id="PIRSF000371">
    <property type="entry name" value="PFL_act_enz"/>
    <property type="match status" value="1"/>
</dbReference>
<keyword evidence="16" id="KW-0456">Lyase</keyword>
<dbReference type="EC" id="1.97.1.4" evidence="4 14"/>
<dbReference type="GO" id="GO:0006006">
    <property type="term" value="P:glucose metabolic process"/>
    <property type="evidence" value="ECO:0007669"/>
    <property type="project" value="UniProtKB-KW"/>
</dbReference>
<keyword evidence="7 14" id="KW-0963">Cytoplasm</keyword>
<evidence type="ECO:0000256" key="5">
    <source>
        <dbReference type="ARBA" id="ARBA00021356"/>
    </source>
</evidence>
<proteinExistence type="inferred from homology"/>
<dbReference type="InterPro" id="IPR013785">
    <property type="entry name" value="Aldolase_TIM"/>
</dbReference>
<dbReference type="AlphaFoldDB" id="G8LV61"/>
<evidence type="ECO:0000256" key="6">
    <source>
        <dbReference type="ARBA" id="ARBA00022485"/>
    </source>
</evidence>
<dbReference type="eggNOG" id="COG1180">
    <property type="taxonomic scope" value="Bacteria"/>
</dbReference>
<dbReference type="SFLD" id="SFLDG01067">
    <property type="entry name" value="SPASM/twitch_domain_containing"/>
    <property type="match status" value="1"/>
</dbReference>
<dbReference type="KEGG" id="ccl:Clocl_3111"/>
<dbReference type="SUPFAM" id="SSF102114">
    <property type="entry name" value="Radical SAM enzymes"/>
    <property type="match status" value="1"/>
</dbReference>
<comment type="function">
    <text evidence="1 14">Activation of pyruvate formate-lyase under anaerobic conditions by generation of an organic free radical, using S-adenosylmethionine and reduced flavodoxin as cosubstrates to produce 5'-deoxy-adenosine.</text>
</comment>
<dbReference type="GO" id="GO:0016829">
    <property type="term" value="F:lyase activity"/>
    <property type="evidence" value="ECO:0007669"/>
    <property type="project" value="UniProtKB-KW"/>
</dbReference>
<dbReference type="Gene3D" id="3.20.20.70">
    <property type="entry name" value="Aldolase class I"/>
    <property type="match status" value="1"/>
</dbReference>
<dbReference type="InterPro" id="IPR007197">
    <property type="entry name" value="rSAM"/>
</dbReference>
<dbReference type="InterPro" id="IPR012838">
    <property type="entry name" value="PFL1_activating"/>
</dbReference>
<comment type="catalytic activity">
    <reaction evidence="13 14">
        <text>glycyl-[formate C-acetyltransferase] + reduced [flavodoxin] + S-adenosyl-L-methionine = glycin-2-yl radical-[formate C-acetyltransferase] + semiquinone [flavodoxin] + 5'-deoxyadenosine + L-methionine + H(+)</text>
        <dbReference type="Rhea" id="RHEA:19225"/>
        <dbReference type="Rhea" id="RHEA-COMP:10622"/>
        <dbReference type="Rhea" id="RHEA-COMP:12190"/>
        <dbReference type="Rhea" id="RHEA-COMP:12191"/>
        <dbReference type="Rhea" id="RHEA-COMP:14480"/>
        <dbReference type="ChEBI" id="CHEBI:15378"/>
        <dbReference type="ChEBI" id="CHEBI:17319"/>
        <dbReference type="ChEBI" id="CHEBI:29947"/>
        <dbReference type="ChEBI" id="CHEBI:32722"/>
        <dbReference type="ChEBI" id="CHEBI:57618"/>
        <dbReference type="ChEBI" id="CHEBI:57844"/>
        <dbReference type="ChEBI" id="CHEBI:59789"/>
        <dbReference type="ChEBI" id="CHEBI:140311"/>
        <dbReference type="EC" id="1.97.1.4"/>
    </reaction>
</comment>
<evidence type="ECO:0000313" key="17">
    <source>
        <dbReference type="Proteomes" id="UP000005435"/>
    </source>
</evidence>
<accession>G8LV61</accession>
<dbReference type="STRING" id="720554.Clocl_3111"/>
<evidence type="ECO:0000256" key="2">
    <source>
        <dbReference type="ARBA" id="ARBA00004496"/>
    </source>
</evidence>
<dbReference type="InterPro" id="IPR001989">
    <property type="entry name" value="Radical_activat_CS"/>
</dbReference>
<keyword evidence="9 14" id="KW-0479">Metal-binding</keyword>
<evidence type="ECO:0000256" key="9">
    <source>
        <dbReference type="ARBA" id="ARBA00022723"/>
    </source>
</evidence>
<dbReference type="EMBL" id="CP003065">
    <property type="protein sequence ID" value="AEV69638.1"/>
    <property type="molecule type" value="Genomic_DNA"/>
</dbReference>
<dbReference type="SFLD" id="SFLDS00029">
    <property type="entry name" value="Radical_SAM"/>
    <property type="match status" value="1"/>
</dbReference>
<reference evidence="17" key="1">
    <citation type="submission" date="2011-12" db="EMBL/GenBank/DDBJ databases">
        <title>Complete sequence of Clostridium clariflavum DSM 19732.</title>
        <authorList>
            <consortium name="US DOE Joint Genome Institute"/>
            <person name="Lucas S."/>
            <person name="Han J."/>
            <person name="Lapidus A."/>
            <person name="Cheng J.-F."/>
            <person name="Goodwin L."/>
            <person name="Pitluck S."/>
            <person name="Peters L."/>
            <person name="Teshima H."/>
            <person name="Detter J.C."/>
            <person name="Han C."/>
            <person name="Tapia R."/>
            <person name="Land M."/>
            <person name="Hauser L."/>
            <person name="Kyrpides N."/>
            <person name="Ivanova N."/>
            <person name="Pagani I."/>
            <person name="Kitzmiller T."/>
            <person name="Lynd L."/>
            <person name="Izquierdo J."/>
            <person name="Woyke T."/>
        </authorList>
    </citation>
    <scope>NUCLEOTIDE SEQUENCE [LARGE SCALE GENOMIC DNA]</scope>
    <source>
        <strain evidence="17">DSM 19732 / NBRC 101661 / EBR45</strain>
    </source>
</reference>
<dbReference type="InterPro" id="IPR058240">
    <property type="entry name" value="rSAM_sf"/>
</dbReference>
<comment type="subcellular location">
    <subcellularLocation>
        <location evidence="2 14">Cytoplasm</location>
    </subcellularLocation>
</comment>
<feature type="domain" description="Radical SAM core" evidence="15">
    <location>
        <begin position="16"/>
        <end position="240"/>
    </location>
</feature>
<dbReference type="PROSITE" id="PS01087">
    <property type="entry name" value="RADICAL_ACTIVATING"/>
    <property type="match status" value="1"/>
</dbReference>
<dbReference type="Proteomes" id="UP000005435">
    <property type="component" value="Chromosome"/>
</dbReference>
<dbReference type="GO" id="GO:0005737">
    <property type="term" value="C:cytoplasm"/>
    <property type="evidence" value="ECO:0007669"/>
    <property type="project" value="UniProtKB-SubCell"/>
</dbReference>
<comment type="similarity">
    <text evidence="3 14">Belongs to the organic radical-activating enzymes family.</text>
</comment>
<keyword evidence="10 14" id="KW-0560">Oxidoreductase</keyword>
<dbReference type="InterPro" id="IPR034465">
    <property type="entry name" value="Pyruvate_for-lyase_activase"/>
</dbReference>
<evidence type="ECO:0000256" key="7">
    <source>
        <dbReference type="ARBA" id="ARBA00022490"/>
    </source>
</evidence>
<comment type="cofactor">
    <cofactor evidence="14">
        <name>[4Fe-4S] cluster</name>
        <dbReference type="ChEBI" id="CHEBI:49883"/>
    </cofactor>
    <text evidence="14">Binds 1 [4Fe-4S] cluster. The cluster is coordinated with 3 cysteines and an exchangeable S-adenosyl-L-methionine.</text>
</comment>
<keyword evidence="17" id="KW-1185">Reference proteome</keyword>
<evidence type="ECO:0000259" key="15">
    <source>
        <dbReference type="PROSITE" id="PS51918"/>
    </source>
</evidence>
<reference evidence="16 17" key="2">
    <citation type="journal article" date="2012" name="Stand. Genomic Sci.">
        <title>Complete Genome Sequence of Clostridium clariflavum DSM 19732.</title>
        <authorList>
            <person name="Izquierdo J.A."/>
            <person name="Goodwin L."/>
            <person name="Davenport K.W."/>
            <person name="Teshima H."/>
            <person name="Bruce D."/>
            <person name="Detter C."/>
            <person name="Tapia R."/>
            <person name="Han S."/>
            <person name="Land M."/>
            <person name="Hauser L."/>
            <person name="Jeffries C.D."/>
            <person name="Han J."/>
            <person name="Pitluck S."/>
            <person name="Nolan M."/>
            <person name="Chen A."/>
            <person name="Huntemann M."/>
            <person name="Mavromatis K."/>
            <person name="Mikhailova N."/>
            <person name="Liolios K."/>
            <person name="Woyke T."/>
            <person name="Lynd L.R."/>
        </authorList>
    </citation>
    <scope>NUCLEOTIDE SEQUENCE [LARGE SCALE GENOMIC DNA]</scope>
    <source>
        <strain evidence="17">DSM 19732 / NBRC 101661 / EBR45</strain>
    </source>
</reference>
<dbReference type="GO" id="GO:0043365">
    <property type="term" value="F:[formate-C-acetyltransferase]-activating enzyme activity"/>
    <property type="evidence" value="ECO:0007669"/>
    <property type="project" value="UniProtKB-UniRule"/>
</dbReference>
<dbReference type="InterPro" id="IPR040074">
    <property type="entry name" value="BssD/PflA/YjjW"/>
</dbReference>
<keyword evidence="16" id="KW-0670">Pyruvate</keyword>
<dbReference type="SFLD" id="SFLDG01118">
    <property type="entry name" value="activating_enzymes__group_2"/>
    <property type="match status" value="1"/>
</dbReference>
<keyword evidence="12 14" id="KW-0411">Iron-sulfur</keyword>
<dbReference type="RefSeq" id="WP_014256181.1">
    <property type="nucleotide sequence ID" value="NC_016627.1"/>
</dbReference>
<sequence>MTVKGKIHSFESFGTVDGPGIRFVVFMQGCPFRCLYCHNPDTWNFDGGTWYSADEVLNKVKRYLPYFKNSGGGITVSGGEPLAQPEFITELFKKCKQEGIHTAIDTNGFTDSNSHAVNTLLDYTDLVLLDIKHIDSEKHESLTGFSNEKVLEFAQHLNKRKIPVWLRYVVVPGLTDFKPDIIKLREFIESLINVEKIEILPFHKMGEYKWKNLNLEYKLCDTPPADKYHMEKVRKILYPDKLKSE</sequence>
<dbReference type="NCBIfam" id="TIGR02494">
    <property type="entry name" value="PFLE_PFLC"/>
    <property type="match status" value="1"/>
</dbReference>
<evidence type="ECO:0000256" key="12">
    <source>
        <dbReference type="ARBA" id="ARBA00023014"/>
    </source>
</evidence>
<evidence type="ECO:0000256" key="14">
    <source>
        <dbReference type="RuleBase" id="RU362053"/>
    </source>
</evidence>
<keyword evidence="8 14" id="KW-0949">S-adenosyl-L-methionine</keyword>
<evidence type="ECO:0000313" key="16">
    <source>
        <dbReference type="EMBL" id="AEV69638.1"/>
    </source>
</evidence>
<dbReference type="PANTHER" id="PTHR30352">
    <property type="entry name" value="PYRUVATE FORMATE-LYASE-ACTIVATING ENZYME"/>
    <property type="match status" value="1"/>
</dbReference>
<dbReference type="GO" id="GO:0051539">
    <property type="term" value="F:4 iron, 4 sulfur cluster binding"/>
    <property type="evidence" value="ECO:0007669"/>
    <property type="project" value="UniProtKB-UniRule"/>
</dbReference>
<name>G8LV61_ACECE</name>
<dbReference type="HOGENOM" id="CLU_058969_1_1_9"/>
<dbReference type="Pfam" id="PF04055">
    <property type="entry name" value="Radical_SAM"/>
    <property type="match status" value="1"/>
</dbReference>
<evidence type="ECO:0000256" key="13">
    <source>
        <dbReference type="ARBA" id="ARBA00047533"/>
    </source>
</evidence>
<dbReference type="GO" id="GO:0046872">
    <property type="term" value="F:metal ion binding"/>
    <property type="evidence" value="ECO:0007669"/>
    <property type="project" value="UniProtKB-UniRule"/>
</dbReference>
<evidence type="ECO:0000256" key="11">
    <source>
        <dbReference type="ARBA" id="ARBA00023004"/>
    </source>
</evidence>
<dbReference type="InterPro" id="IPR012839">
    <property type="entry name" value="Organic_radical_activase"/>
</dbReference>
<evidence type="ECO:0000256" key="3">
    <source>
        <dbReference type="ARBA" id="ARBA00009777"/>
    </source>
</evidence>
<evidence type="ECO:0000256" key="8">
    <source>
        <dbReference type="ARBA" id="ARBA00022691"/>
    </source>
</evidence>